<evidence type="ECO:0000256" key="9">
    <source>
        <dbReference type="SAM" id="MobiDB-lite"/>
    </source>
</evidence>
<feature type="region of interest" description="Disordered" evidence="9">
    <location>
        <begin position="57"/>
        <end position="76"/>
    </location>
</feature>
<comment type="caution">
    <text evidence="8">Lacks conserved residue(s) required for the propagation of feature annotation.</text>
</comment>
<comment type="similarity">
    <text evidence="2 8">Belongs to the Casparian strip membrane proteins (CASP) family.</text>
</comment>
<accession>A0AAX6DM04</accession>
<dbReference type="EMBL" id="JANAVB010043418">
    <property type="protein sequence ID" value="KAJ6792781.1"/>
    <property type="molecule type" value="Genomic_DNA"/>
</dbReference>
<keyword evidence="4 8" id="KW-1003">Cell membrane</keyword>
<reference evidence="11" key="1">
    <citation type="journal article" date="2023" name="GigaByte">
        <title>Genome assembly of the bearded iris, Iris pallida Lam.</title>
        <authorList>
            <person name="Bruccoleri R.E."/>
            <person name="Oakeley E.J."/>
            <person name="Faust A.M.E."/>
            <person name="Altorfer M."/>
            <person name="Dessus-Babus S."/>
            <person name="Burckhardt D."/>
            <person name="Oertli M."/>
            <person name="Naumann U."/>
            <person name="Petersen F."/>
            <person name="Wong J."/>
        </authorList>
    </citation>
    <scope>NUCLEOTIDE SEQUENCE</scope>
    <source>
        <strain evidence="11">GSM-AAB239-AS_SAM_17_03QT</strain>
    </source>
</reference>
<gene>
    <name evidence="11" type="ORF">M6B38_237340</name>
</gene>
<evidence type="ECO:0000256" key="6">
    <source>
        <dbReference type="ARBA" id="ARBA00022989"/>
    </source>
</evidence>
<proteinExistence type="inferred from homology"/>
<evidence type="ECO:0000256" key="8">
    <source>
        <dbReference type="RuleBase" id="RU361233"/>
    </source>
</evidence>
<dbReference type="AlphaFoldDB" id="A0AAX6DM04"/>
<comment type="caution">
    <text evidence="11">The sequence shown here is derived from an EMBL/GenBank/DDBJ whole genome shotgun (WGS) entry which is preliminary data.</text>
</comment>
<protein>
    <recommendedName>
        <fullName evidence="8">CASP-like protein</fullName>
    </recommendedName>
</protein>
<dbReference type="Pfam" id="PF04535">
    <property type="entry name" value="CASP_dom"/>
    <property type="match status" value="1"/>
</dbReference>
<organism evidence="11 12">
    <name type="scientific">Iris pallida</name>
    <name type="common">Sweet iris</name>
    <dbReference type="NCBI Taxonomy" id="29817"/>
    <lineage>
        <taxon>Eukaryota</taxon>
        <taxon>Viridiplantae</taxon>
        <taxon>Streptophyta</taxon>
        <taxon>Embryophyta</taxon>
        <taxon>Tracheophyta</taxon>
        <taxon>Spermatophyta</taxon>
        <taxon>Magnoliopsida</taxon>
        <taxon>Liliopsida</taxon>
        <taxon>Asparagales</taxon>
        <taxon>Iridaceae</taxon>
        <taxon>Iridoideae</taxon>
        <taxon>Irideae</taxon>
        <taxon>Iris</taxon>
    </lineage>
</organism>
<feature type="transmembrane region" description="Helical" evidence="8">
    <location>
        <begin position="207"/>
        <end position="233"/>
    </location>
</feature>
<evidence type="ECO:0000313" key="11">
    <source>
        <dbReference type="EMBL" id="KAJ6792781.1"/>
    </source>
</evidence>
<feature type="region of interest" description="Disordered" evidence="9">
    <location>
        <begin position="1"/>
        <end position="51"/>
    </location>
</feature>
<dbReference type="InterPro" id="IPR006702">
    <property type="entry name" value="CASP_dom"/>
</dbReference>
<evidence type="ECO:0000256" key="7">
    <source>
        <dbReference type="ARBA" id="ARBA00023136"/>
    </source>
</evidence>
<evidence type="ECO:0000256" key="4">
    <source>
        <dbReference type="ARBA" id="ARBA00022475"/>
    </source>
</evidence>
<evidence type="ECO:0000256" key="2">
    <source>
        <dbReference type="ARBA" id="ARBA00007651"/>
    </source>
</evidence>
<feature type="transmembrane region" description="Helical" evidence="8">
    <location>
        <begin position="130"/>
        <end position="147"/>
    </location>
</feature>
<evidence type="ECO:0000256" key="1">
    <source>
        <dbReference type="ARBA" id="ARBA00004651"/>
    </source>
</evidence>
<evidence type="ECO:0000256" key="5">
    <source>
        <dbReference type="ARBA" id="ARBA00022692"/>
    </source>
</evidence>
<feature type="compositionally biased region" description="Polar residues" evidence="9">
    <location>
        <begin position="15"/>
        <end position="26"/>
    </location>
</feature>
<sequence length="238" mass="25959">MQNPNPSPMHFQDSPMESSPYRSPLSQIEHPTPSPAKLPPPRPASFPAQTQTPAAVTAAAAAAAKTDRGGSRSATWTLRKDRASASVGKLAVGVRLAAATLCLISFSVMAADKRKGWALDSYDQYNEYRYCLSVNVIGFVYATFQAYAEVHHMTSKKHIIGRPMGYYFDFAMDQILAYLLISASSSVTARTDYWVSNWGVDLFTNMISGSVAMSFLAFIAFAVSSLISAYSLFSTQNH</sequence>
<keyword evidence="6 8" id="KW-1133">Transmembrane helix</keyword>
<dbReference type="PANTHER" id="PTHR33573">
    <property type="entry name" value="CASP-LIKE PROTEIN 4A4"/>
    <property type="match status" value="1"/>
</dbReference>
<keyword evidence="12" id="KW-1185">Reference proteome</keyword>
<feature type="transmembrane region" description="Helical" evidence="8">
    <location>
        <begin position="90"/>
        <end position="110"/>
    </location>
</feature>
<keyword evidence="5 8" id="KW-0812">Transmembrane</keyword>
<evidence type="ECO:0000259" key="10">
    <source>
        <dbReference type="Pfam" id="PF04535"/>
    </source>
</evidence>
<evidence type="ECO:0000313" key="12">
    <source>
        <dbReference type="Proteomes" id="UP001140949"/>
    </source>
</evidence>
<comment type="subunit">
    <text evidence="3 8">Homodimer and heterodimers.</text>
</comment>
<dbReference type="Proteomes" id="UP001140949">
    <property type="component" value="Unassembled WGS sequence"/>
</dbReference>
<evidence type="ECO:0000256" key="3">
    <source>
        <dbReference type="ARBA" id="ARBA00011489"/>
    </source>
</evidence>
<feature type="compositionally biased region" description="Pro residues" evidence="9">
    <location>
        <begin position="32"/>
        <end position="44"/>
    </location>
</feature>
<comment type="subcellular location">
    <subcellularLocation>
        <location evidence="1 8">Cell membrane</location>
        <topology evidence="1 8">Multi-pass membrane protein</topology>
    </subcellularLocation>
</comment>
<dbReference type="GO" id="GO:0005886">
    <property type="term" value="C:plasma membrane"/>
    <property type="evidence" value="ECO:0007669"/>
    <property type="project" value="UniProtKB-SubCell"/>
</dbReference>
<reference evidence="11" key="2">
    <citation type="submission" date="2023-04" db="EMBL/GenBank/DDBJ databases">
        <authorList>
            <person name="Bruccoleri R.E."/>
            <person name="Oakeley E.J."/>
            <person name="Faust A.-M."/>
            <person name="Dessus-Babus S."/>
            <person name="Altorfer M."/>
            <person name="Burckhardt D."/>
            <person name="Oertli M."/>
            <person name="Naumann U."/>
            <person name="Petersen F."/>
            <person name="Wong J."/>
        </authorList>
    </citation>
    <scope>NUCLEOTIDE SEQUENCE</scope>
    <source>
        <strain evidence="11">GSM-AAB239-AS_SAM_17_03QT</strain>
        <tissue evidence="11">Leaf</tissue>
    </source>
</reference>
<dbReference type="PANTHER" id="PTHR33573:SF53">
    <property type="entry name" value="CASP-LIKE PROTEIN 4A2"/>
    <property type="match status" value="1"/>
</dbReference>
<feature type="domain" description="Casparian strip membrane protein" evidence="10">
    <location>
        <begin position="87"/>
        <end position="220"/>
    </location>
</feature>
<name>A0AAX6DM04_IRIPA</name>
<keyword evidence="7 8" id="KW-0472">Membrane</keyword>